<evidence type="ECO:0000313" key="2">
    <source>
        <dbReference type="Proteomes" id="UP000011867"/>
    </source>
</evidence>
<dbReference type="KEGG" id="nmo:Nmlp_1740"/>
<dbReference type="AlphaFoldDB" id="M1XPL2"/>
<dbReference type="HOGENOM" id="CLU_985589_0_0_2"/>
<name>M1XPL2_NATM8</name>
<dbReference type="Proteomes" id="UP000011867">
    <property type="component" value="Chromosome"/>
</dbReference>
<evidence type="ECO:0000313" key="1">
    <source>
        <dbReference type="EMBL" id="CCQ35931.1"/>
    </source>
</evidence>
<organism evidence="1 2">
    <name type="scientific">Natronomonas moolapensis (strain DSM 18674 / CECT 7526 / JCM 14361 / 8.8.11)</name>
    <dbReference type="NCBI Taxonomy" id="268739"/>
    <lineage>
        <taxon>Archaea</taxon>
        <taxon>Methanobacteriati</taxon>
        <taxon>Methanobacteriota</taxon>
        <taxon>Stenosarchaea group</taxon>
        <taxon>Halobacteria</taxon>
        <taxon>Halobacteriales</taxon>
        <taxon>Natronomonadaceae</taxon>
        <taxon>Natronomonas</taxon>
    </lineage>
</organism>
<dbReference type="EMBL" id="HF582854">
    <property type="protein sequence ID" value="CCQ35931.1"/>
    <property type="molecule type" value="Genomic_DNA"/>
</dbReference>
<protein>
    <submittedName>
        <fullName evidence="1">Uncharacterized protein</fullName>
    </submittedName>
</protein>
<dbReference type="STRING" id="268739.Nmlp_1740"/>
<accession>M1XPL2</accession>
<proteinExistence type="predicted"/>
<keyword evidence="2" id="KW-1185">Reference proteome</keyword>
<sequence>MSRLYRYADSNDKAGLYLLDGYKGQNTTFQVSRLAEKLFYHLEYEPAIRSQKQGPRIPDKLHWGLFEAGWVYTNASGIAPPTNEAGEIVVEGDSVEITEEIANALESFFEETEAADEDIEELVATLNLDLSPSDTTGNEVTTSSQTTFCDIPDSRCEEIAEEVTKHFEKELNTEEWDITYVSAGRINDETDQHQIIIKTVHQQGAEVQYFHKAIFYPENGLQTVWTTANIQINWNQRAELEKQRGQIIQSIISVTTSGYIDIGEPTSDLTLTTEYGPSIEQF</sequence>
<reference evidence="1 2" key="1">
    <citation type="journal article" date="2013" name="Genome Announc.">
        <title>Genome of the haloarchaeon Natronomonas moolapensis, a neutrophilic member of a previously haloalkaliphilic genus.</title>
        <authorList>
            <person name="Dyall-Smith M.L."/>
            <person name="Pfeiffer F."/>
            <person name="Oberwinkler T."/>
            <person name="Klee K."/>
            <person name="Rampp M."/>
            <person name="Palm P."/>
            <person name="Gross K."/>
            <person name="Schuster S.C."/>
            <person name="Oesterhelt D."/>
        </authorList>
    </citation>
    <scope>NUCLEOTIDE SEQUENCE [LARGE SCALE GENOMIC DNA]</scope>
    <source>
        <strain evidence="2">DSM 18674 / JCM 14361 / 8.8.11</strain>
    </source>
</reference>
<gene>
    <name evidence="1" type="ordered locus">Nmlp_1740</name>
</gene>